<proteinExistence type="predicted"/>
<dbReference type="Gene3D" id="3.40.190.10">
    <property type="entry name" value="Periplasmic binding protein-like II"/>
    <property type="match status" value="2"/>
</dbReference>
<protein>
    <submittedName>
        <fullName evidence="1">Amino acid ABC transporter substrate-binding protein, PAAT family</fullName>
    </submittedName>
</protein>
<evidence type="ECO:0000313" key="2">
    <source>
        <dbReference type="Proteomes" id="UP001157914"/>
    </source>
</evidence>
<dbReference type="EMBL" id="FXTT01000005">
    <property type="protein sequence ID" value="SMP33425.1"/>
    <property type="molecule type" value="Genomic_DNA"/>
</dbReference>
<dbReference type="Proteomes" id="UP001157914">
    <property type="component" value="Unassembled WGS sequence"/>
</dbReference>
<dbReference type="SUPFAM" id="SSF53850">
    <property type="entry name" value="Periplasmic binding protein-like II"/>
    <property type="match status" value="1"/>
</dbReference>
<name>A0ABY1PG55_9HYPH</name>
<gene>
    <name evidence="1" type="ORF">SAMN06265374_3732</name>
</gene>
<dbReference type="PANTHER" id="PTHR38834:SF3">
    <property type="entry name" value="SOLUTE-BINDING PROTEIN FAMILY 3_N-TERMINAL DOMAIN-CONTAINING PROTEIN"/>
    <property type="match status" value="1"/>
</dbReference>
<keyword evidence="2" id="KW-1185">Reference proteome</keyword>
<organism evidence="1 2">
    <name type="scientific">Roseibium denhamense</name>
    <dbReference type="NCBI Taxonomy" id="76305"/>
    <lineage>
        <taxon>Bacteria</taxon>
        <taxon>Pseudomonadati</taxon>
        <taxon>Pseudomonadota</taxon>
        <taxon>Alphaproteobacteria</taxon>
        <taxon>Hyphomicrobiales</taxon>
        <taxon>Stappiaceae</taxon>
        <taxon>Roseibium</taxon>
    </lineage>
</organism>
<sequence>MLTALDLRSLSGAAIGFSARIRAVACLLLFAALPLNAPAVQAENIIPDFNLLTEDWKPYHYVEDGKVKGQTVDLLLGILEEIGSSQGREDIVFLPWARAYRQAQTEPNTILFSTGRTENREKLFKWAGPILKFDSYFIGKKKRNFSIETSEDLHQYKVGVVIDGASAALAKRHGIPQENTTFNSEGVLNVKMLAADRIDFIPIQWKNFERLAIEAGIDPLQFEPVFLANTISLNFAFHLDTPDWVVREFQTALDDVLARPGHDDGSSPSDLN</sequence>
<comment type="caution">
    <text evidence="1">The sequence shown here is derived from an EMBL/GenBank/DDBJ whole genome shotgun (WGS) entry which is preliminary data.</text>
</comment>
<dbReference type="PANTHER" id="PTHR38834">
    <property type="entry name" value="PERIPLASMIC SUBSTRATE BINDING PROTEIN FAMILY 3"/>
    <property type="match status" value="1"/>
</dbReference>
<reference evidence="1 2" key="1">
    <citation type="submission" date="2017-05" db="EMBL/GenBank/DDBJ databases">
        <authorList>
            <person name="Varghese N."/>
            <person name="Submissions S."/>
        </authorList>
    </citation>
    <scope>NUCLEOTIDE SEQUENCE [LARGE SCALE GENOMIC DNA]</scope>
    <source>
        <strain evidence="1 2">DSM 15949</strain>
    </source>
</reference>
<accession>A0ABY1PG55</accession>
<dbReference type="RefSeq" id="WP_283404609.1">
    <property type="nucleotide sequence ID" value="NZ_FXTT01000005.1"/>
</dbReference>
<evidence type="ECO:0000313" key="1">
    <source>
        <dbReference type="EMBL" id="SMP33425.1"/>
    </source>
</evidence>